<gene>
    <name evidence="2" type="ORF">KL86CIT2_740005</name>
</gene>
<accession>A0A212IRS1</accession>
<organism evidence="2">
    <name type="scientific">uncultured Citrobacter sp</name>
    <dbReference type="NCBI Taxonomy" id="200446"/>
    <lineage>
        <taxon>Bacteria</taxon>
        <taxon>Pseudomonadati</taxon>
        <taxon>Pseudomonadota</taxon>
        <taxon>Gammaproteobacteria</taxon>
        <taxon>Enterobacterales</taxon>
        <taxon>Enterobacteriaceae</taxon>
        <taxon>Citrobacter</taxon>
        <taxon>environmental samples</taxon>
    </lineage>
</organism>
<protein>
    <submittedName>
        <fullName evidence="2">Uncharacterized protein</fullName>
    </submittedName>
</protein>
<keyword evidence="1" id="KW-1133">Transmembrane helix</keyword>
<evidence type="ECO:0000313" key="2">
    <source>
        <dbReference type="EMBL" id="SBV69494.1"/>
    </source>
</evidence>
<sequence>MLQNVAYVSISHYFRALILFFPVYTLLIASDIHAQNLALPLLRRVWPMPQTG</sequence>
<name>A0A212IRS1_9ENTR</name>
<proteinExistence type="predicted"/>
<keyword evidence="1" id="KW-0472">Membrane</keyword>
<evidence type="ECO:0000256" key="1">
    <source>
        <dbReference type="SAM" id="Phobius"/>
    </source>
</evidence>
<reference evidence="2" key="1">
    <citation type="submission" date="2016-04" db="EMBL/GenBank/DDBJ databases">
        <authorList>
            <person name="Evans L.H."/>
            <person name="Alamgir A."/>
            <person name="Owens N."/>
            <person name="Weber N.D."/>
            <person name="Virtaneva K."/>
            <person name="Barbian K."/>
            <person name="Babar A."/>
            <person name="Rosenke K."/>
        </authorList>
    </citation>
    <scope>NUCLEOTIDE SEQUENCE</scope>
    <source>
        <strain evidence="2">86-2</strain>
    </source>
</reference>
<feature type="transmembrane region" description="Helical" evidence="1">
    <location>
        <begin position="12"/>
        <end position="34"/>
    </location>
</feature>
<keyword evidence="1" id="KW-0812">Transmembrane</keyword>
<dbReference type="EMBL" id="FLUA01000076">
    <property type="protein sequence ID" value="SBV69494.1"/>
    <property type="molecule type" value="Genomic_DNA"/>
</dbReference>
<dbReference type="AlphaFoldDB" id="A0A212IRS1"/>